<keyword evidence="1" id="KW-1133">Transmembrane helix</keyword>
<dbReference type="Proteomes" id="UP000230251">
    <property type="component" value="Unassembled WGS sequence"/>
</dbReference>
<sequence>MFGGKKKQKELKAPEANADIKPKVGLDDVVIHVMPDAFVGRRTEFAEKPKPLIPAAKPIIKPKPIPVPTPKPVLKPQVKKEKSKLTLILIIVGILIIISFGIAGYLVVSSLNQQVEQEPIVIDEVIDDVEVVPEEPAPGTDTDSDGLTDVEEKLYVTEPRNPDTDDDTFLDGNEVFHRYSPLGDSPATLLDTGAVELFTSEGGEFTFTYPSEWSVSGSVDENGITTEVIIGTDTLAVFAVNHSQINEGDDFESWYGRNGDATLRFNGLGETLTKEGYNAFIGRDYRVAYLVVDSAVYTFEYDLGSELSIDYLQTFQMMINSFVVSK</sequence>
<comment type="caution">
    <text evidence="2">The sequence shown here is derived from an EMBL/GenBank/DDBJ whole genome shotgun (WGS) entry which is preliminary data.</text>
</comment>
<evidence type="ECO:0000256" key="1">
    <source>
        <dbReference type="SAM" id="Phobius"/>
    </source>
</evidence>
<evidence type="ECO:0000313" key="3">
    <source>
        <dbReference type="Proteomes" id="UP000230251"/>
    </source>
</evidence>
<dbReference type="AlphaFoldDB" id="A0A2M8ENU6"/>
<feature type="transmembrane region" description="Helical" evidence="1">
    <location>
        <begin position="85"/>
        <end position="108"/>
    </location>
</feature>
<keyword evidence="1" id="KW-0812">Transmembrane</keyword>
<evidence type="ECO:0000313" key="2">
    <source>
        <dbReference type="EMBL" id="PJC24409.1"/>
    </source>
</evidence>
<protein>
    <submittedName>
        <fullName evidence="2">Uncharacterized protein</fullName>
    </submittedName>
</protein>
<gene>
    <name evidence="2" type="ORF">CO057_02995</name>
</gene>
<organism evidence="2 3">
    <name type="scientific">Candidatus Uhrbacteria bacterium CG_4_9_14_0_2_um_filter_41_50</name>
    <dbReference type="NCBI Taxonomy" id="1975031"/>
    <lineage>
        <taxon>Bacteria</taxon>
        <taxon>Candidatus Uhriibacteriota</taxon>
    </lineage>
</organism>
<proteinExistence type="predicted"/>
<accession>A0A2M8ENU6</accession>
<name>A0A2M8ENU6_9BACT</name>
<dbReference type="EMBL" id="PFSI01000045">
    <property type="protein sequence ID" value="PJC24409.1"/>
    <property type="molecule type" value="Genomic_DNA"/>
</dbReference>
<keyword evidence="1" id="KW-0472">Membrane</keyword>
<reference evidence="3" key="1">
    <citation type="submission" date="2017-09" db="EMBL/GenBank/DDBJ databases">
        <title>Depth-based differentiation of microbial function through sediment-hosted aquifers and enrichment of novel symbionts in the deep terrestrial subsurface.</title>
        <authorList>
            <person name="Probst A.J."/>
            <person name="Ladd B."/>
            <person name="Jarett J.K."/>
            <person name="Geller-Mcgrath D.E."/>
            <person name="Sieber C.M.K."/>
            <person name="Emerson J.B."/>
            <person name="Anantharaman K."/>
            <person name="Thomas B.C."/>
            <person name="Malmstrom R."/>
            <person name="Stieglmeier M."/>
            <person name="Klingl A."/>
            <person name="Woyke T."/>
            <person name="Ryan C.M."/>
            <person name="Banfield J.F."/>
        </authorList>
    </citation>
    <scope>NUCLEOTIDE SEQUENCE [LARGE SCALE GENOMIC DNA]</scope>
</reference>